<sequence length="55" mass="6636">NDFKQEEARFRLDFRKKFFTIRVVRHWSRLLREVVDAYSLEVFKAGFDGALSNLI</sequence>
<protein>
    <submittedName>
        <fullName evidence="1">Uncharacterized protein</fullName>
    </submittedName>
</protein>
<dbReference type="Proteomes" id="UP000053369">
    <property type="component" value="Unassembled WGS sequence"/>
</dbReference>
<accession>A0A091R7M5</accession>
<dbReference type="AlphaFoldDB" id="A0A091R7M5"/>
<organism evidence="1 2">
    <name type="scientific">Mesitornis unicolor</name>
    <name type="common">brown roatelo</name>
    <dbReference type="NCBI Taxonomy" id="54374"/>
    <lineage>
        <taxon>Eukaryota</taxon>
        <taxon>Metazoa</taxon>
        <taxon>Chordata</taxon>
        <taxon>Craniata</taxon>
        <taxon>Vertebrata</taxon>
        <taxon>Euteleostomi</taxon>
        <taxon>Archelosauria</taxon>
        <taxon>Archosauria</taxon>
        <taxon>Dinosauria</taxon>
        <taxon>Saurischia</taxon>
        <taxon>Theropoda</taxon>
        <taxon>Coelurosauria</taxon>
        <taxon>Aves</taxon>
        <taxon>Neognathae</taxon>
        <taxon>Neoaves</taxon>
        <taxon>Columbimorphae</taxon>
        <taxon>Mesitornithiformes</taxon>
        <taxon>Mesitornithidae</taxon>
        <taxon>Mesitornis</taxon>
    </lineage>
</organism>
<gene>
    <name evidence="1" type="ORF">N332_01140</name>
</gene>
<evidence type="ECO:0000313" key="1">
    <source>
        <dbReference type="EMBL" id="KFQ35818.1"/>
    </source>
</evidence>
<name>A0A091R7M5_9AVES</name>
<proteinExistence type="predicted"/>
<dbReference type="EMBL" id="KK811433">
    <property type="protein sequence ID" value="KFQ35818.1"/>
    <property type="molecule type" value="Genomic_DNA"/>
</dbReference>
<feature type="non-terminal residue" evidence="1">
    <location>
        <position position="55"/>
    </location>
</feature>
<evidence type="ECO:0000313" key="2">
    <source>
        <dbReference type="Proteomes" id="UP000053369"/>
    </source>
</evidence>
<feature type="non-terminal residue" evidence="1">
    <location>
        <position position="1"/>
    </location>
</feature>
<reference evidence="1 2" key="1">
    <citation type="submission" date="2014-04" db="EMBL/GenBank/DDBJ databases">
        <title>Genome evolution of avian class.</title>
        <authorList>
            <person name="Zhang G."/>
            <person name="Li C."/>
        </authorList>
    </citation>
    <scope>NUCLEOTIDE SEQUENCE [LARGE SCALE GENOMIC DNA]</scope>
    <source>
        <strain evidence="1">BGI_N332</strain>
    </source>
</reference>
<keyword evidence="2" id="KW-1185">Reference proteome</keyword>